<name>A0ACC1JHZ9_9FUNG</name>
<dbReference type="EMBL" id="JANBUJ010004352">
    <property type="protein sequence ID" value="KAJ2757673.1"/>
    <property type="molecule type" value="Genomic_DNA"/>
</dbReference>
<dbReference type="Proteomes" id="UP001140234">
    <property type="component" value="Unassembled WGS sequence"/>
</dbReference>
<proteinExistence type="predicted"/>
<keyword evidence="2" id="KW-1185">Reference proteome</keyword>
<evidence type="ECO:0000313" key="2">
    <source>
        <dbReference type="Proteomes" id="UP001140234"/>
    </source>
</evidence>
<feature type="non-terminal residue" evidence="1">
    <location>
        <position position="98"/>
    </location>
</feature>
<protein>
    <submittedName>
        <fullName evidence="1">Uncharacterized protein</fullName>
    </submittedName>
</protein>
<feature type="non-terminal residue" evidence="1">
    <location>
        <position position="1"/>
    </location>
</feature>
<reference evidence="1" key="1">
    <citation type="submission" date="2022-07" db="EMBL/GenBank/DDBJ databases">
        <title>Phylogenomic reconstructions and comparative analyses of Kickxellomycotina fungi.</title>
        <authorList>
            <person name="Reynolds N.K."/>
            <person name="Stajich J.E."/>
            <person name="Barry K."/>
            <person name="Grigoriev I.V."/>
            <person name="Crous P."/>
            <person name="Smith M.E."/>
        </authorList>
    </citation>
    <scope>NUCLEOTIDE SEQUENCE</scope>
    <source>
        <strain evidence="1">CBS 109366</strain>
    </source>
</reference>
<gene>
    <name evidence="1" type="ORF">IWQ57_007029</name>
</gene>
<sequence length="98" mass="11057">LGVQAQRQHHTAHCCRHPPAPGAPGLAALQALQEAPRPDPRDDPVQQQRVRDWRPGLHSRVRQRVPVQQGAPRQPDQDQGQLPPGQRQRQQPRRVHGL</sequence>
<comment type="caution">
    <text evidence="1">The sequence shown here is derived from an EMBL/GenBank/DDBJ whole genome shotgun (WGS) entry which is preliminary data.</text>
</comment>
<evidence type="ECO:0000313" key="1">
    <source>
        <dbReference type="EMBL" id="KAJ2757673.1"/>
    </source>
</evidence>
<organism evidence="1 2">
    <name type="scientific">Coemansia nantahalensis</name>
    <dbReference type="NCBI Taxonomy" id="2789366"/>
    <lineage>
        <taxon>Eukaryota</taxon>
        <taxon>Fungi</taxon>
        <taxon>Fungi incertae sedis</taxon>
        <taxon>Zoopagomycota</taxon>
        <taxon>Kickxellomycotina</taxon>
        <taxon>Kickxellomycetes</taxon>
        <taxon>Kickxellales</taxon>
        <taxon>Kickxellaceae</taxon>
        <taxon>Coemansia</taxon>
    </lineage>
</organism>
<accession>A0ACC1JHZ9</accession>